<name>A0A9P9A679_9PEZI</name>
<evidence type="ECO:0000256" key="4">
    <source>
        <dbReference type="ARBA" id="ARBA00023163"/>
    </source>
</evidence>
<reference evidence="8" key="1">
    <citation type="journal article" date="2021" name="Nat. Commun.">
        <title>Genetic determinants of endophytism in the Arabidopsis root mycobiome.</title>
        <authorList>
            <person name="Mesny F."/>
            <person name="Miyauchi S."/>
            <person name="Thiergart T."/>
            <person name="Pickel B."/>
            <person name="Atanasova L."/>
            <person name="Karlsson M."/>
            <person name="Huettel B."/>
            <person name="Barry K.W."/>
            <person name="Haridas S."/>
            <person name="Chen C."/>
            <person name="Bauer D."/>
            <person name="Andreopoulos W."/>
            <person name="Pangilinan J."/>
            <person name="LaButti K."/>
            <person name="Riley R."/>
            <person name="Lipzen A."/>
            <person name="Clum A."/>
            <person name="Drula E."/>
            <person name="Henrissat B."/>
            <person name="Kohler A."/>
            <person name="Grigoriev I.V."/>
            <person name="Martin F.M."/>
            <person name="Hacquard S."/>
        </authorList>
    </citation>
    <scope>NUCLEOTIDE SEQUENCE</scope>
    <source>
        <strain evidence="8">MPI-SDFR-AT-0117</strain>
    </source>
</reference>
<feature type="region of interest" description="Disordered" evidence="6">
    <location>
        <begin position="76"/>
        <end position="98"/>
    </location>
</feature>
<proteinExistence type="predicted"/>
<dbReference type="OrthoDB" id="3364175at2759"/>
<dbReference type="GO" id="GO:0008270">
    <property type="term" value="F:zinc ion binding"/>
    <property type="evidence" value="ECO:0007669"/>
    <property type="project" value="InterPro"/>
</dbReference>
<dbReference type="PROSITE" id="PS00463">
    <property type="entry name" value="ZN2_CY6_FUNGAL_1"/>
    <property type="match status" value="1"/>
</dbReference>
<dbReference type="InterPro" id="IPR036864">
    <property type="entry name" value="Zn2-C6_fun-type_DNA-bd_sf"/>
</dbReference>
<organism evidence="8 9">
    <name type="scientific">Plectosphaerella plurivora</name>
    <dbReference type="NCBI Taxonomy" id="936078"/>
    <lineage>
        <taxon>Eukaryota</taxon>
        <taxon>Fungi</taxon>
        <taxon>Dikarya</taxon>
        <taxon>Ascomycota</taxon>
        <taxon>Pezizomycotina</taxon>
        <taxon>Sordariomycetes</taxon>
        <taxon>Hypocreomycetidae</taxon>
        <taxon>Glomerellales</taxon>
        <taxon>Plectosphaerellaceae</taxon>
        <taxon>Plectosphaerella</taxon>
    </lineage>
</organism>
<feature type="compositionally biased region" description="Polar residues" evidence="6">
    <location>
        <begin position="81"/>
        <end position="98"/>
    </location>
</feature>
<dbReference type="Pfam" id="PF00172">
    <property type="entry name" value="Zn_clus"/>
    <property type="match status" value="1"/>
</dbReference>
<evidence type="ECO:0000259" key="7">
    <source>
        <dbReference type="PROSITE" id="PS50048"/>
    </source>
</evidence>
<keyword evidence="4" id="KW-0804">Transcription</keyword>
<evidence type="ECO:0000256" key="3">
    <source>
        <dbReference type="ARBA" id="ARBA00023125"/>
    </source>
</evidence>
<dbReference type="GO" id="GO:0006351">
    <property type="term" value="P:DNA-templated transcription"/>
    <property type="evidence" value="ECO:0007669"/>
    <property type="project" value="InterPro"/>
</dbReference>
<evidence type="ECO:0000256" key="5">
    <source>
        <dbReference type="ARBA" id="ARBA00023242"/>
    </source>
</evidence>
<dbReference type="InterPro" id="IPR051127">
    <property type="entry name" value="Fungal_SecMet_Regulators"/>
</dbReference>
<dbReference type="CDD" id="cd12148">
    <property type="entry name" value="fungal_TF_MHR"/>
    <property type="match status" value="1"/>
</dbReference>
<dbReference type="SMART" id="SM00066">
    <property type="entry name" value="GAL4"/>
    <property type="match status" value="1"/>
</dbReference>
<keyword evidence="9" id="KW-1185">Reference proteome</keyword>
<evidence type="ECO:0000313" key="9">
    <source>
        <dbReference type="Proteomes" id="UP000770015"/>
    </source>
</evidence>
<dbReference type="SUPFAM" id="SSF57701">
    <property type="entry name" value="Zn2/Cys6 DNA-binding domain"/>
    <property type="match status" value="1"/>
</dbReference>
<evidence type="ECO:0000313" key="8">
    <source>
        <dbReference type="EMBL" id="KAH6661800.1"/>
    </source>
</evidence>
<feature type="domain" description="Zn(2)-C6 fungal-type" evidence="7">
    <location>
        <begin position="17"/>
        <end position="47"/>
    </location>
</feature>
<protein>
    <submittedName>
        <fullName evidence="8">Fungal-specific transcription factor domain-containing protein</fullName>
    </submittedName>
</protein>
<dbReference type="InterPro" id="IPR007219">
    <property type="entry name" value="XnlR_reg_dom"/>
</dbReference>
<keyword evidence="3" id="KW-0238">DNA-binding</keyword>
<dbReference type="EMBL" id="JAGSXJ010000049">
    <property type="protein sequence ID" value="KAH6661800.1"/>
    <property type="molecule type" value="Genomic_DNA"/>
</dbReference>
<comment type="caution">
    <text evidence="8">The sequence shown here is derived from an EMBL/GenBank/DDBJ whole genome shotgun (WGS) entry which is preliminary data.</text>
</comment>
<dbReference type="AlphaFoldDB" id="A0A9P9A679"/>
<gene>
    <name evidence="8" type="ORF">F5X68DRAFT_178505</name>
</gene>
<keyword evidence="5" id="KW-0539">Nucleus</keyword>
<dbReference type="Proteomes" id="UP000770015">
    <property type="component" value="Unassembled WGS sequence"/>
</dbReference>
<evidence type="ECO:0000256" key="1">
    <source>
        <dbReference type="ARBA" id="ARBA00022723"/>
    </source>
</evidence>
<keyword evidence="1" id="KW-0479">Metal-binding</keyword>
<dbReference type="SMART" id="SM00906">
    <property type="entry name" value="Fungal_trans"/>
    <property type="match status" value="1"/>
</dbReference>
<evidence type="ECO:0000256" key="6">
    <source>
        <dbReference type="SAM" id="MobiDB-lite"/>
    </source>
</evidence>
<dbReference type="PANTHER" id="PTHR47424">
    <property type="entry name" value="REGULATORY PROTEIN GAL4"/>
    <property type="match status" value="1"/>
</dbReference>
<dbReference type="Gene3D" id="4.10.240.10">
    <property type="entry name" value="Zn(2)-C6 fungal-type DNA-binding domain"/>
    <property type="match status" value="1"/>
</dbReference>
<dbReference type="GO" id="GO:0000435">
    <property type="term" value="P:positive regulation of transcription from RNA polymerase II promoter by galactose"/>
    <property type="evidence" value="ECO:0007669"/>
    <property type="project" value="TreeGrafter"/>
</dbReference>
<accession>A0A9P9A679</accession>
<keyword evidence="2" id="KW-0805">Transcription regulation</keyword>
<dbReference type="PROSITE" id="PS50048">
    <property type="entry name" value="ZN2_CY6_FUNGAL_2"/>
    <property type="match status" value="1"/>
</dbReference>
<dbReference type="GO" id="GO:0000981">
    <property type="term" value="F:DNA-binding transcription factor activity, RNA polymerase II-specific"/>
    <property type="evidence" value="ECO:0007669"/>
    <property type="project" value="InterPro"/>
</dbReference>
<dbReference type="CDD" id="cd00067">
    <property type="entry name" value="GAL4"/>
    <property type="match status" value="1"/>
</dbReference>
<dbReference type="Pfam" id="PF04082">
    <property type="entry name" value="Fungal_trans"/>
    <property type="match status" value="1"/>
</dbReference>
<feature type="region of interest" description="Disordered" evidence="6">
    <location>
        <begin position="195"/>
        <end position="219"/>
    </location>
</feature>
<sequence length="747" mass="82633">MESPTPPAPKRRRVAQACTPCRQRKSRCNGARPVCSACAELQHQCSYVNPEETPQVSIGRDYLKTLEHRLSLLEANVPRPGQQSSHGTSTSPVAEGSQVQFEQDNEYQPIEDLDAQSSSTRDPTDGMGHFIFAEEEDVGYFGPSSNIYFTRDISHAIQRTIRTIEAAGGHIAPIPHLDRGVLAVSRLPSPTPAAVMSRRQHHSPQDIPTGATQEGSSPYYLPPDDQVRTLLGKYFANTGMLFPYIHQHAFMQTYQDVLQERRPVRRTWLALLNIVLAIATSTDMEDENDSTQRQQRSRVFYSRAMKLGGGFAATHASLETVQYLLVTSQYLQGTSTSSQTWAMHGLAVKAALQLGLHSPQALKRHPQHEQEDGKRTWFGCVVLDRTLSMTFGRPPTVPESYLKNPVLAVPYEEVSGMGTGSSSEYSTAFFNATITLYRILGDAMRLLYDDNLGHDQQQNTYQTLADVLSLEERLNTWSKNIPSDLDVATLSTSTPDVPYRLAIILRLRYLNLRMLIHRSVMSTVLRNVGSAELHATSSPSLDLARKASLQTCVASALETINRIHLGTGSDNTTRNALGAWWFTLYYTINAALGLFAASIICHVHPHMAGPGESSTKDWTQAIQDAVTTLRRLDRGNKTVNRCIDCLTRLVQVLTPLGKLVSFKNQPDDSFGVEGWLLTRTGTALVDINNGAGPNNLDRVPPFIVNTPLSPTLWSSIDATAADGQLSFLDMENIFFDSFPFSNNVPTS</sequence>
<dbReference type="PANTHER" id="PTHR47424:SF3">
    <property type="entry name" value="REGULATORY PROTEIN GAL4"/>
    <property type="match status" value="1"/>
</dbReference>
<dbReference type="GO" id="GO:0000978">
    <property type="term" value="F:RNA polymerase II cis-regulatory region sequence-specific DNA binding"/>
    <property type="evidence" value="ECO:0007669"/>
    <property type="project" value="TreeGrafter"/>
</dbReference>
<dbReference type="GO" id="GO:0005634">
    <property type="term" value="C:nucleus"/>
    <property type="evidence" value="ECO:0007669"/>
    <property type="project" value="TreeGrafter"/>
</dbReference>
<evidence type="ECO:0000256" key="2">
    <source>
        <dbReference type="ARBA" id="ARBA00023015"/>
    </source>
</evidence>
<dbReference type="InterPro" id="IPR001138">
    <property type="entry name" value="Zn2Cys6_DnaBD"/>
</dbReference>